<dbReference type="EMBL" id="MIGZ01000009">
    <property type="protein sequence ID" value="ODQ95988.1"/>
    <property type="molecule type" value="Genomic_DNA"/>
</dbReference>
<dbReference type="InterPro" id="IPR036259">
    <property type="entry name" value="MFS_trans_sf"/>
</dbReference>
<feature type="transmembrane region" description="Helical" evidence="6">
    <location>
        <begin position="158"/>
        <end position="179"/>
    </location>
</feature>
<dbReference type="Proteomes" id="UP000094243">
    <property type="component" value="Unassembled WGS sequence"/>
</dbReference>
<keyword evidence="4 6" id="KW-1133">Transmembrane helix</keyword>
<evidence type="ECO:0000256" key="3">
    <source>
        <dbReference type="ARBA" id="ARBA00022692"/>
    </source>
</evidence>
<dbReference type="GO" id="GO:0012505">
    <property type="term" value="C:endomembrane system"/>
    <property type="evidence" value="ECO:0007669"/>
    <property type="project" value="UniProtKB-SubCell"/>
</dbReference>
<reference evidence="8" key="1">
    <citation type="submission" date="2016-09" db="EMBL/GenBank/DDBJ databases">
        <authorList>
            <person name="Greninger A.L."/>
            <person name="Jerome K.R."/>
            <person name="Mcnair B."/>
            <person name="Wallis C."/>
            <person name="Fang F."/>
        </authorList>
    </citation>
    <scope>NUCLEOTIDE SEQUENCE [LARGE SCALE GENOMIC DNA]</scope>
    <source>
        <strain evidence="8">M7</strain>
    </source>
</reference>
<comment type="caution">
    <text evidence="7">The sequence shown here is derived from an EMBL/GenBank/DDBJ whole genome shotgun (WGS) entry which is preliminary data.</text>
</comment>
<name>A0A1E3S1L5_9MYCO</name>
<evidence type="ECO:0000256" key="4">
    <source>
        <dbReference type="ARBA" id="ARBA00022989"/>
    </source>
</evidence>
<sequence length="441" mass="45859">MSDTRPAAAPQLAAKRQVFAWALWDFGATGLNAIVVTFVFSVYLTNAVGDDLPGGASPASWLGWALGGAGLVVALLAPVTGVWVDAPWRRRRVLGVLSGLALLLTAAMSLIGDDYQYLLPGLLLLAGASACNELATVPYNAMLRQLSTPKTSGQISGLGLGLGYFGSVVLLLIVYFGFVSGDGDTRGLLGLPIEDGQNVRAAMLLTAVWFGLFALPVVIAVRSPGHGAQQPSVRAGFFSGYRTLWTEISAEWRRDHNVVYYLIASAVFRDGLTGIFAFGAVLGVNVYGVSAADVLLFGVSASVVAAVGAVAGGLLDDRFGAKAVIVTSLTAMIAVGITLMVLSGPLAFWVCGLLLCLFIGPTLSAARTLMLRISAEGKEGIAFGLYTTTGRAVSYLAPFLFSTFIAVFGSDRAGMGGLLVVLLAGLLAMLAVRVPQRATMG</sequence>
<feature type="transmembrane region" description="Helical" evidence="6">
    <location>
        <begin position="381"/>
        <end position="407"/>
    </location>
</feature>
<dbReference type="Gene3D" id="1.20.1250.20">
    <property type="entry name" value="MFS general substrate transporter like domains"/>
    <property type="match status" value="1"/>
</dbReference>
<dbReference type="PANTHER" id="PTHR23519:SF1">
    <property type="entry name" value="AUTOPHAGY-RELATED PROTEIN 22"/>
    <property type="match status" value="1"/>
</dbReference>
<keyword evidence="5 6" id="KW-0472">Membrane</keyword>
<feature type="transmembrane region" description="Helical" evidence="6">
    <location>
        <begin position="93"/>
        <end position="111"/>
    </location>
</feature>
<keyword evidence="2" id="KW-0813">Transport</keyword>
<evidence type="ECO:0000313" key="8">
    <source>
        <dbReference type="Proteomes" id="UP000094243"/>
    </source>
</evidence>
<dbReference type="InterPro" id="IPR050495">
    <property type="entry name" value="ATG22/LtaA_families"/>
</dbReference>
<organism evidence="7 8">
    <name type="scientific">Mycolicibacterium holsaticum</name>
    <dbReference type="NCBI Taxonomy" id="152142"/>
    <lineage>
        <taxon>Bacteria</taxon>
        <taxon>Bacillati</taxon>
        <taxon>Actinomycetota</taxon>
        <taxon>Actinomycetes</taxon>
        <taxon>Mycobacteriales</taxon>
        <taxon>Mycobacteriaceae</taxon>
        <taxon>Mycolicibacterium</taxon>
    </lineage>
</organism>
<evidence type="ECO:0008006" key="9">
    <source>
        <dbReference type="Google" id="ProtNLM"/>
    </source>
</evidence>
<dbReference type="InterPro" id="IPR024671">
    <property type="entry name" value="Atg22-like"/>
</dbReference>
<feature type="transmembrane region" description="Helical" evidence="6">
    <location>
        <begin position="21"/>
        <end position="44"/>
    </location>
</feature>
<evidence type="ECO:0000256" key="2">
    <source>
        <dbReference type="ARBA" id="ARBA00022448"/>
    </source>
</evidence>
<feature type="transmembrane region" description="Helical" evidence="6">
    <location>
        <begin position="322"/>
        <end position="341"/>
    </location>
</feature>
<dbReference type="RefSeq" id="WP_069403745.1">
    <property type="nucleotide sequence ID" value="NZ_MIGZ01000009.1"/>
</dbReference>
<feature type="transmembrane region" description="Helical" evidence="6">
    <location>
        <begin position="258"/>
        <end position="282"/>
    </location>
</feature>
<feature type="transmembrane region" description="Helical" evidence="6">
    <location>
        <begin position="413"/>
        <end position="432"/>
    </location>
</feature>
<protein>
    <recommendedName>
        <fullName evidence="9">Major facilitator superfamily (MFS) profile domain-containing protein</fullName>
    </recommendedName>
</protein>
<dbReference type="OrthoDB" id="9768783at2"/>
<feature type="transmembrane region" description="Helical" evidence="6">
    <location>
        <begin position="347"/>
        <end position="369"/>
    </location>
</feature>
<evidence type="ECO:0000256" key="5">
    <source>
        <dbReference type="ARBA" id="ARBA00023136"/>
    </source>
</evidence>
<gene>
    <name evidence="7" type="ORF">BHQ17_03000</name>
</gene>
<dbReference type="AlphaFoldDB" id="A0A1E3S1L5"/>
<evidence type="ECO:0000313" key="7">
    <source>
        <dbReference type="EMBL" id="ODQ95988.1"/>
    </source>
</evidence>
<feature type="transmembrane region" description="Helical" evidence="6">
    <location>
        <begin position="64"/>
        <end position="86"/>
    </location>
</feature>
<dbReference type="SUPFAM" id="SSF103473">
    <property type="entry name" value="MFS general substrate transporter"/>
    <property type="match status" value="1"/>
</dbReference>
<comment type="subcellular location">
    <subcellularLocation>
        <location evidence="1">Endomembrane system</location>
        <topology evidence="1">Multi-pass membrane protein</topology>
    </subcellularLocation>
</comment>
<dbReference type="PANTHER" id="PTHR23519">
    <property type="entry name" value="AUTOPHAGY-RELATED PROTEIN 22"/>
    <property type="match status" value="1"/>
</dbReference>
<feature type="transmembrane region" description="Helical" evidence="6">
    <location>
        <begin position="294"/>
        <end position="315"/>
    </location>
</feature>
<keyword evidence="3 6" id="KW-0812">Transmembrane</keyword>
<dbReference type="Pfam" id="PF11700">
    <property type="entry name" value="ATG22"/>
    <property type="match status" value="1"/>
</dbReference>
<proteinExistence type="predicted"/>
<evidence type="ECO:0000256" key="1">
    <source>
        <dbReference type="ARBA" id="ARBA00004127"/>
    </source>
</evidence>
<accession>A0A1E3S1L5</accession>
<keyword evidence="8" id="KW-1185">Reference proteome</keyword>
<evidence type="ECO:0000256" key="6">
    <source>
        <dbReference type="SAM" id="Phobius"/>
    </source>
</evidence>
<feature type="transmembrane region" description="Helical" evidence="6">
    <location>
        <begin position="199"/>
        <end position="221"/>
    </location>
</feature>
<feature type="transmembrane region" description="Helical" evidence="6">
    <location>
        <begin position="117"/>
        <end position="137"/>
    </location>
</feature>